<name>A0AAD8YDN8_9STRA</name>
<dbReference type="PANTHER" id="PTHR11426">
    <property type="entry name" value="HISTONE H3"/>
    <property type="match status" value="1"/>
</dbReference>
<dbReference type="PROSITE" id="PS00959">
    <property type="entry name" value="HISTONE_H3_2"/>
    <property type="match status" value="1"/>
</dbReference>
<feature type="compositionally biased region" description="Low complexity" evidence="8">
    <location>
        <begin position="64"/>
        <end position="78"/>
    </location>
</feature>
<dbReference type="PRINTS" id="PR00622">
    <property type="entry name" value="HISTONEH3"/>
</dbReference>
<dbReference type="AlphaFoldDB" id="A0AAD8YDN8"/>
<evidence type="ECO:0000256" key="5">
    <source>
        <dbReference type="ARBA" id="ARBA00023125"/>
    </source>
</evidence>
<keyword evidence="11" id="KW-1185">Reference proteome</keyword>
<dbReference type="SUPFAM" id="SSF47113">
    <property type="entry name" value="Histone-fold"/>
    <property type="match status" value="1"/>
</dbReference>
<comment type="caution">
    <text evidence="10">The sequence shown here is derived from an EMBL/GenBank/DDBJ whole genome shotgun (WGS) entry which is preliminary data.</text>
</comment>
<evidence type="ECO:0000256" key="3">
    <source>
        <dbReference type="ARBA" id="ARBA00010343"/>
    </source>
</evidence>
<proteinExistence type="inferred from homology"/>
<dbReference type="CDD" id="cd22911">
    <property type="entry name" value="HFD_H3"/>
    <property type="match status" value="1"/>
</dbReference>
<keyword evidence="4" id="KW-0158">Chromosome</keyword>
<dbReference type="GO" id="GO:0030527">
    <property type="term" value="F:structural constituent of chromatin"/>
    <property type="evidence" value="ECO:0007669"/>
    <property type="project" value="InterPro"/>
</dbReference>
<evidence type="ECO:0000256" key="2">
    <source>
        <dbReference type="ARBA" id="ARBA00004286"/>
    </source>
</evidence>
<dbReference type="GO" id="GO:0046982">
    <property type="term" value="F:protein heterodimerization activity"/>
    <property type="evidence" value="ECO:0007669"/>
    <property type="project" value="InterPro"/>
</dbReference>
<evidence type="ECO:0000259" key="9">
    <source>
        <dbReference type="Pfam" id="PF00125"/>
    </source>
</evidence>
<dbReference type="Pfam" id="PF00125">
    <property type="entry name" value="Histone"/>
    <property type="match status" value="1"/>
</dbReference>
<dbReference type="Gene3D" id="1.10.20.10">
    <property type="entry name" value="Histone, subunit A"/>
    <property type="match status" value="1"/>
</dbReference>
<keyword evidence="5" id="KW-0238">DNA-binding</keyword>
<feature type="region of interest" description="Disordered" evidence="8">
    <location>
        <begin position="31"/>
        <end position="107"/>
    </location>
</feature>
<dbReference type="GO" id="GO:0003677">
    <property type="term" value="F:DNA binding"/>
    <property type="evidence" value="ECO:0007669"/>
    <property type="project" value="UniProtKB-KW"/>
</dbReference>
<dbReference type="InterPro" id="IPR007125">
    <property type="entry name" value="H2A/H2B/H3"/>
</dbReference>
<reference evidence="10" key="1">
    <citation type="submission" date="2023-06" db="EMBL/GenBank/DDBJ databases">
        <title>Survivors Of The Sea: Transcriptome response of Skeletonema marinoi to long-term dormancy.</title>
        <authorList>
            <person name="Pinder M.I.M."/>
            <person name="Kourtchenko O."/>
            <person name="Robertson E.K."/>
            <person name="Larsson T."/>
            <person name="Maumus F."/>
            <person name="Osuna-Cruz C.M."/>
            <person name="Vancaester E."/>
            <person name="Stenow R."/>
            <person name="Vandepoele K."/>
            <person name="Ploug H."/>
            <person name="Bruchert V."/>
            <person name="Godhe A."/>
            <person name="Topel M."/>
        </authorList>
    </citation>
    <scope>NUCLEOTIDE SEQUENCE</scope>
    <source>
        <strain evidence="10">R05AC</strain>
    </source>
</reference>
<dbReference type="InterPro" id="IPR009072">
    <property type="entry name" value="Histone-fold"/>
</dbReference>
<dbReference type="EMBL" id="JATAAI010000008">
    <property type="protein sequence ID" value="KAK1743868.1"/>
    <property type="molecule type" value="Genomic_DNA"/>
</dbReference>
<evidence type="ECO:0000256" key="1">
    <source>
        <dbReference type="ARBA" id="ARBA00004123"/>
    </source>
</evidence>
<protein>
    <submittedName>
        <fullName evidence="10">Histone H3</fullName>
    </submittedName>
</protein>
<accession>A0AAD8YDN8</accession>
<evidence type="ECO:0000256" key="4">
    <source>
        <dbReference type="ARBA" id="ARBA00022454"/>
    </source>
</evidence>
<dbReference type="GO" id="GO:0005634">
    <property type="term" value="C:nucleus"/>
    <property type="evidence" value="ECO:0007669"/>
    <property type="project" value="UniProtKB-SubCell"/>
</dbReference>
<evidence type="ECO:0000256" key="6">
    <source>
        <dbReference type="ARBA" id="ARBA00023242"/>
    </source>
</evidence>
<dbReference type="GO" id="GO:0000786">
    <property type="term" value="C:nucleosome"/>
    <property type="evidence" value="ECO:0007669"/>
    <property type="project" value="UniProtKB-KW"/>
</dbReference>
<gene>
    <name evidence="10" type="ORF">QTG54_005465</name>
</gene>
<sequence length="191" mass="21022">HHQLVDTINPSLCLRACLHPLTASLQFHQQVSNGQSKTTGHRQTPRRTPPGRARPRDEAEGRLSSNTAGSGSTGTSRSSGGGGGGSDRPRGPTAARPVVRRKRRMRPGEKALREIRQYQSSTSLLLRRLPFARLVREINMGSAILALQEAAEAHLVGLFEDSNLCAIHGKRVTIMPKDMQLARRIRGWVRE</sequence>
<evidence type="ECO:0000313" key="10">
    <source>
        <dbReference type="EMBL" id="KAK1743868.1"/>
    </source>
</evidence>
<dbReference type="InterPro" id="IPR000164">
    <property type="entry name" value="Histone_H3/CENP-A"/>
</dbReference>
<dbReference type="Proteomes" id="UP001224775">
    <property type="component" value="Unassembled WGS sequence"/>
</dbReference>
<comment type="similarity">
    <text evidence="3">Belongs to the histone H3 family.</text>
</comment>
<keyword evidence="7" id="KW-0544">Nucleosome core</keyword>
<comment type="subcellular location">
    <subcellularLocation>
        <location evidence="2">Chromosome</location>
    </subcellularLocation>
    <subcellularLocation>
        <location evidence="1">Nucleus</location>
    </subcellularLocation>
</comment>
<dbReference type="FunFam" id="1.10.20.10:FF:000085">
    <property type="entry name" value="Histone H3.2"/>
    <property type="match status" value="1"/>
</dbReference>
<feature type="domain" description="Core Histone H2A/H2B/H3" evidence="9">
    <location>
        <begin position="107"/>
        <end position="185"/>
    </location>
</feature>
<keyword evidence="6" id="KW-0539">Nucleus</keyword>
<feature type="non-terminal residue" evidence="10">
    <location>
        <position position="191"/>
    </location>
</feature>
<evidence type="ECO:0000256" key="7">
    <source>
        <dbReference type="ARBA" id="ARBA00023269"/>
    </source>
</evidence>
<organism evidence="10 11">
    <name type="scientific">Skeletonema marinoi</name>
    <dbReference type="NCBI Taxonomy" id="267567"/>
    <lineage>
        <taxon>Eukaryota</taxon>
        <taxon>Sar</taxon>
        <taxon>Stramenopiles</taxon>
        <taxon>Ochrophyta</taxon>
        <taxon>Bacillariophyta</taxon>
        <taxon>Coscinodiscophyceae</taxon>
        <taxon>Thalassiosirophycidae</taxon>
        <taxon>Thalassiosirales</taxon>
        <taxon>Skeletonemataceae</taxon>
        <taxon>Skeletonema</taxon>
        <taxon>Skeletonema marinoi-dohrnii complex</taxon>
    </lineage>
</organism>
<dbReference type="SMART" id="SM00428">
    <property type="entry name" value="H3"/>
    <property type="match status" value="1"/>
</dbReference>
<evidence type="ECO:0000313" key="11">
    <source>
        <dbReference type="Proteomes" id="UP001224775"/>
    </source>
</evidence>
<evidence type="ECO:0000256" key="8">
    <source>
        <dbReference type="SAM" id="MobiDB-lite"/>
    </source>
</evidence>